<protein>
    <submittedName>
        <fullName evidence="4">NAD-dependent epimerase/dehydratase family protein</fullName>
    </submittedName>
</protein>
<feature type="region of interest" description="Disordered" evidence="2">
    <location>
        <begin position="1"/>
        <end position="34"/>
    </location>
</feature>
<dbReference type="Pfam" id="PF01370">
    <property type="entry name" value="Epimerase"/>
    <property type="match status" value="1"/>
</dbReference>
<reference evidence="4" key="1">
    <citation type="submission" date="2019-09" db="EMBL/GenBank/DDBJ databases">
        <title>Characterisation of the sponge microbiome using genome-centric metagenomics.</title>
        <authorList>
            <person name="Engelberts J.P."/>
            <person name="Robbins S.J."/>
            <person name="De Goeij J.M."/>
            <person name="Aranda M."/>
            <person name="Bell S.C."/>
            <person name="Webster N.S."/>
        </authorList>
    </citation>
    <scope>NUCLEOTIDE SEQUENCE</scope>
    <source>
        <strain evidence="4">SB0661_bin_32</strain>
    </source>
</reference>
<accession>A0A6B1DBU5</accession>
<name>A0A6B1DBU5_9CHLR</name>
<evidence type="ECO:0000313" key="4">
    <source>
        <dbReference type="EMBL" id="MYC96862.1"/>
    </source>
</evidence>
<dbReference type="SUPFAM" id="SSF51735">
    <property type="entry name" value="NAD(P)-binding Rossmann-fold domains"/>
    <property type="match status" value="1"/>
</dbReference>
<evidence type="ECO:0000259" key="3">
    <source>
        <dbReference type="Pfam" id="PF01370"/>
    </source>
</evidence>
<dbReference type="AlphaFoldDB" id="A0A6B1DBU5"/>
<evidence type="ECO:0000256" key="1">
    <source>
        <dbReference type="ARBA" id="ARBA00007637"/>
    </source>
</evidence>
<dbReference type="EMBL" id="VXMH01000098">
    <property type="protein sequence ID" value="MYC96862.1"/>
    <property type="molecule type" value="Genomic_DNA"/>
</dbReference>
<comment type="similarity">
    <text evidence="1">Belongs to the NAD(P)-dependent epimerase/dehydratase family.</text>
</comment>
<feature type="domain" description="NAD-dependent epimerase/dehydratase" evidence="3">
    <location>
        <begin position="39"/>
        <end position="259"/>
    </location>
</feature>
<gene>
    <name evidence="4" type="ORF">F4X14_17990</name>
</gene>
<evidence type="ECO:0000256" key="2">
    <source>
        <dbReference type="SAM" id="MobiDB-lite"/>
    </source>
</evidence>
<dbReference type="InterPro" id="IPR001509">
    <property type="entry name" value="Epimerase_deHydtase"/>
</dbReference>
<comment type="caution">
    <text evidence="4">The sequence shown here is derived from an EMBL/GenBank/DDBJ whole genome shotgun (WGS) entry which is preliminary data.</text>
</comment>
<dbReference type="Gene3D" id="3.40.50.720">
    <property type="entry name" value="NAD(P)-binding Rossmann-like Domain"/>
    <property type="match status" value="1"/>
</dbReference>
<proteinExistence type="inferred from homology"/>
<dbReference type="InterPro" id="IPR036291">
    <property type="entry name" value="NAD(P)-bd_dom_sf"/>
</dbReference>
<dbReference type="PANTHER" id="PTHR43000">
    <property type="entry name" value="DTDP-D-GLUCOSE 4,6-DEHYDRATASE-RELATED"/>
    <property type="match status" value="1"/>
</dbReference>
<sequence>MNRTPRQAGTSSTPAPPLRHDGIPEGEDSDGQRDVSSCLITGGAGFLGINLVRYLLERGIQVVSLDIAPFDYPERDSVKVFDGDIRDVDSVRAAMDGVDLVVHAAAALPLYSAEEIYSTDVDGIRNVLDAAYRSGIKRVIHISSTAVYGIPDHHPLKEDDRLHGVGPYGKAKIEAEEICQEFREKGICVPIIRPKSFVGPERLGVFALFYDWAKDGKNFPMLGSGRNRYQLLDVEDLCSAIFLAASLPSSKVNDTFNIGATEFATMKEDYQAVLDFAGHGKRIIPLPAAPAIWTLRILERLGISPLYKWVYETAATDSFVDVAKAQRLLGWNPAFSNQDALVRNYIWYIENLASFDGSSGVSHRVPWSQGILKLAKVLFTFP</sequence>
<feature type="compositionally biased region" description="Polar residues" evidence="2">
    <location>
        <begin position="1"/>
        <end position="13"/>
    </location>
</feature>
<organism evidence="4">
    <name type="scientific">Caldilineaceae bacterium SB0661_bin_32</name>
    <dbReference type="NCBI Taxonomy" id="2605255"/>
    <lineage>
        <taxon>Bacteria</taxon>
        <taxon>Bacillati</taxon>
        <taxon>Chloroflexota</taxon>
        <taxon>Caldilineae</taxon>
        <taxon>Caldilineales</taxon>
        <taxon>Caldilineaceae</taxon>
    </lineage>
</organism>